<dbReference type="OrthoDB" id="1261310at2"/>
<comment type="caution">
    <text evidence="1">The sequence shown here is derived from an EMBL/GenBank/DDBJ whole genome shotgun (WGS) entry which is preliminary data.</text>
</comment>
<evidence type="ECO:0000313" key="2">
    <source>
        <dbReference type="Proteomes" id="UP000198427"/>
    </source>
</evidence>
<dbReference type="KEGG" id="pje:CRM71_14935"/>
<organism evidence="1 2">
    <name type="scientific">Prevotella jejuni</name>
    <dbReference type="NCBI Taxonomy" id="1177574"/>
    <lineage>
        <taxon>Bacteria</taxon>
        <taxon>Pseudomonadati</taxon>
        <taxon>Bacteroidota</taxon>
        <taxon>Bacteroidia</taxon>
        <taxon>Bacteroidales</taxon>
        <taxon>Prevotellaceae</taxon>
        <taxon>Prevotella</taxon>
    </lineage>
</organism>
<name>A0A2N9QS40_9BACT</name>
<dbReference type="Proteomes" id="UP000198427">
    <property type="component" value="Unassembled WGS sequence"/>
</dbReference>
<proteinExistence type="predicted"/>
<reference evidence="1 2" key="1">
    <citation type="submission" date="2017-06" db="EMBL/GenBank/DDBJ databases">
        <authorList>
            <person name="Varghese N."/>
            <person name="Submissions S."/>
        </authorList>
    </citation>
    <scope>NUCLEOTIDE SEQUENCE [LARGE SCALE GENOMIC DNA]</scope>
    <source>
        <strain evidence="1 2">DSM 26989</strain>
    </source>
</reference>
<protein>
    <submittedName>
        <fullName evidence="1">Uncharacterized protein</fullName>
    </submittedName>
</protein>
<dbReference type="EMBL" id="FZNZ01000026">
    <property type="protein sequence ID" value="SNR99478.1"/>
    <property type="molecule type" value="Genomic_DNA"/>
</dbReference>
<keyword evidence="2" id="KW-1185">Reference proteome</keyword>
<dbReference type="AlphaFoldDB" id="A0A2N9QS40"/>
<sequence>MLFVLIFWAVIFLLLSLVSGLLTLPFTYFLCKEQRKRRMILSFFTPGVALFTYAASSLVAMIIIAIILGTDIGIGDSWSTPLKNNYELSSTDTPDNGGICKKGDLYNEILISDVTHIQVIGDSVIGKADGRYFIFNLQDGTHTDSLTYQGLTRQISPFSIHLIDNNTYYWDQRRTAYIIGGVLSLLLTVLVVRLFWRIGLHGFQRRQQGS</sequence>
<gene>
    <name evidence="1" type="ORF">SAMN06265364_12623</name>
</gene>
<accession>A0A2N9QS40</accession>
<evidence type="ECO:0000313" key="1">
    <source>
        <dbReference type="EMBL" id="SNR99478.1"/>
    </source>
</evidence>